<sequence length="51" mass="5669">MASSHVTALQSKHAGLEAQLRLEMARPAPDAAMIQMLKKRKLRIKEELAQA</sequence>
<dbReference type="Pfam" id="PF04325">
    <property type="entry name" value="DUF465"/>
    <property type="match status" value="1"/>
</dbReference>
<dbReference type="RefSeq" id="WP_278016847.1">
    <property type="nucleotide sequence ID" value="NZ_CP121106.1"/>
</dbReference>
<gene>
    <name evidence="1" type="ORF">P7228_03570</name>
</gene>
<reference evidence="1 2" key="1">
    <citation type="submission" date="2023-03" db="EMBL/GenBank/DDBJ databases">
        <title>Altererythrobacter sp. CAU 1644 isolated from sand.</title>
        <authorList>
            <person name="Kim W."/>
        </authorList>
    </citation>
    <scope>NUCLEOTIDE SEQUENCE [LARGE SCALE GENOMIC DNA]</scope>
    <source>
        <strain evidence="1 2">CAU 1644</strain>
    </source>
</reference>
<protein>
    <submittedName>
        <fullName evidence="1">DUF465 domain-containing protein</fullName>
    </submittedName>
</protein>
<keyword evidence="2" id="KW-1185">Reference proteome</keyword>
<dbReference type="InterPro" id="IPR007420">
    <property type="entry name" value="DUF465"/>
</dbReference>
<organism evidence="1 2">
    <name type="scientific">Altererythrobacter arenosus</name>
    <dbReference type="NCBI Taxonomy" id="3032592"/>
    <lineage>
        <taxon>Bacteria</taxon>
        <taxon>Pseudomonadati</taxon>
        <taxon>Pseudomonadota</taxon>
        <taxon>Alphaproteobacteria</taxon>
        <taxon>Sphingomonadales</taxon>
        <taxon>Erythrobacteraceae</taxon>
        <taxon>Altererythrobacter</taxon>
    </lineage>
</organism>
<dbReference type="EMBL" id="CP121106">
    <property type="protein sequence ID" value="WFL78157.1"/>
    <property type="molecule type" value="Genomic_DNA"/>
</dbReference>
<evidence type="ECO:0000313" key="2">
    <source>
        <dbReference type="Proteomes" id="UP001215827"/>
    </source>
</evidence>
<dbReference type="InterPro" id="IPR038444">
    <property type="entry name" value="DUF465_sf"/>
</dbReference>
<dbReference type="Proteomes" id="UP001215827">
    <property type="component" value="Chromosome"/>
</dbReference>
<dbReference type="Gene3D" id="6.10.280.50">
    <property type="match status" value="1"/>
</dbReference>
<name>A0ABY8FTR3_9SPHN</name>
<evidence type="ECO:0000313" key="1">
    <source>
        <dbReference type="EMBL" id="WFL78157.1"/>
    </source>
</evidence>
<proteinExistence type="predicted"/>
<accession>A0ABY8FTR3</accession>